<dbReference type="EMBL" id="JBHTMA010000029">
    <property type="protein sequence ID" value="MFD1226558.1"/>
    <property type="molecule type" value="Genomic_DNA"/>
</dbReference>
<feature type="domain" description="CN hydrolase" evidence="2">
    <location>
        <begin position="1"/>
        <end position="253"/>
    </location>
</feature>
<dbReference type="Pfam" id="PF00795">
    <property type="entry name" value="CN_hydrolase"/>
    <property type="match status" value="1"/>
</dbReference>
<dbReference type="InterPro" id="IPR036526">
    <property type="entry name" value="C-N_Hydrolase_sf"/>
</dbReference>
<dbReference type="PANTHER" id="PTHR23088">
    <property type="entry name" value="NITRILASE-RELATED"/>
    <property type="match status" value="1"/>
</dbReference>
<dbReference type="GO" id="GO:0016787">
    <property type="term" value="F:hydrolase activity"/>
    <property type="evidence" value="ECO:0007669"/>
    <property type="project" value="UniProtKB-KW"/>
</dbReference>
<comment type="caution">
    <text evidence="3">The sequence shown here is derived from an EMBL/GenBank/DDBJ whole genome shotgun (WGS) entry which is preliminary data.</text>
</comment>
<dbReference type="SUPFAM" id="SSF56317">
    <property type="entry name" value="Carbon-nitrogen hydrolase"/>
    <property type="match status" value="1"/>
</dbReference>
<dbReference type="InterPro" id="IPR045254">
    <property type="entry name" value="Nit1/2_C-N_Hydrolase"/>
</dbReference>
<reference evidence="4" key="1">
    <citation type="journal article" date="2019" name="Int. J. Syst. Evol. Microbiol.">
        <title>The Global Catalogue of Microorganisms (GCM) 10K type strain sequencing project: providing services to taxonomists for standard genome sequencing and annotation.</title>
        <authorList>
            <consortium name="The Broad Institute Genomics Platform"/>
            <consortium name="The Broad Institute Genome Sequencing Center for Infectious Disease"/>
            <person name="Wu L."/>
            <person name="Ma J."/>
        </authorList>
    </citation>
    <scope>NUCLEOTIDE SEQUENCE [LARGE SCALE GENOMIC DNA]</scope>
    <source>
        <strain evidence="4">CCUG 49584</strain>
    </source>
</reference>
<dbReference type="InterPro" id="IPR003010">
    <property type="entry name" value="C-N_Hydrolase"/>
</dbReference>
<name>A0ABW3V0R2_9HYPH</name>
<gene>
    <name evidence="3" type="ORF">ACFQ35_05255</name>
</gene>
<sequence length="280" mass="31023">MKVSLIQTNPQADKAANLATTRKLMEDAVRTDAPDLIVLPEYFEYYGGSPEGKLNEAETAPNGAAYKMAQDFAREHKVFVHAGTIMEKVEGEARIYNSTFVFDRSGKEVAHYRKIHMFDIVAPDGTAYKESATVKPGEDVVVYDLDGFKVGCAICYDIRFAELYLELEKAGVDIIILPAAFTLQTGKDHWEVLARARAIETQTYFVACGQTGAVVSGGEKRHTYGHSLVCDPWGHVVARASDGVGFVTARIDREQINRVRALIPMVQHRRLGKRHEACAV</sequence>
<accession>A0ABW3V0R2</accession>
<protein>
    <submittedName>
        <fullName evidence="3">Carbon-nitrogen hydrolase family protein</fullName>
    </submittedName>
</protein>
<evidence type="ECO:0000259" key="2">
    <source>
        <dbReference type="PROSITE" id="PS50263"/>
    </source>
</evidence>
<dbReference type="CDD" id="cd07572">
    <property type="entry name" value="nit"/>
    <property type="match status" value="1"/>
</dbReference>
<keyword evidence="1 3" id="KW-0378">Hydrolase</keyword>
<evidence type="ECO:0000313" key="3">
    <source>
        <dbReference type="EMBL" id="MFD1226558.1"/>
    </source>
</evidence>
<organism evidence="3 4">
    <name type="scientific">Pseudochrobactrum kiredjianiae</name>
    <dbReference type="NCBI Taxonomy" id="386305"/>
    <lineage>
        <taxon>Bacteria</taxon>
        <taxon>Pseudomonadati</taxon>
        <taxon>Pseudomonadota</taxon>
        <taxon>Alphaproteobacteria</taxon>
        <taxon>Hyphomicrobiales</taxon>
        <taxon>Brucellaceae</taxon>
        <taxon>Pseudochrobactrum</taxon>
    </lineage>
</organism>
<dbReference type="Proteomes" id="UP001597263">
    <property type="component" value="Unassembled WGS sequence"/>
</dbReference>
<dbReference type="PANTHER" id="PTHR23088:SF27">
    <property type="entry name" value="DEAMINATED GLUTATHIONE AMIDASE"/>
    <property type="match status" value="1"/>
</dbReference>
<dbReference type="RefSeq" id="WP_289388879.1">
    <property type="nucleotide sequence ID" value="NZ_JAUCBM010000022.1"/>
</dbReference>
<dbReference type="Gene3D" id="3.60.110.10">
    <property type="entry name" value="Carbon-nitrogen hydrolase"/>
    <property type="match status" value="1"/>
</dbReference>
<proteinExistence type="predicted"/>
<evidence type="ECO:0000256" key="1">
    <source>
        <dbReference type="ARBA" id="ARBA00022801"/>
    </source>
</evidence>
<evidence type="ECO:0000313" key="4">
    <source>
        <dbReference type="Proteomes" id="UP001597263"/>
    </source>
</evidence>
<keyword evidence="4" id="KW-1185">Reference proteome</keyword>
<dbReference type="PROSITE" id="PS50263">
    <property type="entry name" value="CN_HYDROLASE"/>
    <property type="match status" value="1"/>
</dbReference>